<dbReference type="NCBIfam" id="NF038128">
    <property type="entry name" value="choice_anch_J"/>
    <property type="match status" value="1"/>
</dbReference>
<evidence type="ECO:0000256" key="1">
    <source>
        <dbReference type="ARBA" id="ARBA00022729"/>
    </source>
</evidence>
<feature type="signal peptide" evidence="2">
    <location>
        <begin position="1"/>
        <end position="19"/>
    </location>
</feature>
<dbReference type="AlphaFoldDB" id="A0A0G3M6Z0"/>
<feature type="chain" id="PRO_5005184841" description="T9SS type A sorting domain-containing protein" evidence="2">
    <location>
        <begin position="20"/>
        <end position="269"/>
    </location>
</feature>
<accession>A0A0G3M6Z0</accession>
<dbReference type="Proteomes" id="UP000035213">
    <property type="component" value="Chromosome"/>
</dbReference>
<evidence type="ECO:0000259" key="3">
    <source>
        <dbReference type="Pfam" id="PF07675"/>
    </source>
</evidence>
<dbReference type="PATRIC" id="fig|1324352.5.peg.3901"/>
<dbReference type="Gene3D" id="2.60.120.200">
    <property type="match status" value="1"/>
</dbReference>
<dbReference type="NCBIfam" id="TIGR04183">
    <property type="entry name" value="Por_Secre_tail"/>
    <property type="match status" value="1"/>
</dbReference>
<protein>
    <recommendedName>
        <fullName evidence="7">T9SS type A sorting domain-containing protein</fullName>
    </recommendedName>
</protein>
<proteinExistence type="predicted"/>
<evidence type="ECO:0000313" key="6">
    <source>
        <dbReference type="Proteomes" id="UP000035213"/>
    </source>
</evidence>
<dbReference type="EMBL" id="CP009928">
    <property type="protein sequence ID" value="AKK74345.1"/>
    <property type="molecule type" value="Genomic_DNA"/>
</dbReference>
<keyword evidence="1 2" id="KW-0732">Signal</keyword>
<dbReference type="InterPro" id="IPR026444">
    <property type="entry name" value="Secre_tail"/>
</dbReference>
<dbReference type="RefSeq" id="WP_053328974.1">
    <property type="nucleotide sequence ID" value="NZ_CP009928.1"/>
</dbReference>
<reference evidence="5 6" key="1">
    <citation type="submission" date="2014-11" db="EMBL/GenBank/DDBJ databases">
        <authorList>
            <person name="Park G.-S."/>
            <person name="Hong S.-J."/>
            <person name="Jung B.K."/>
            <person name="Khan A.R."/>
            <person name="Kwak Y."/>
            <person name="Shin J.-H."/>
        </authorList>
    </citation>
    <scope>NUCLEOTIDE SEQUENCE [LARGE SCALE GENOMIC DNA]</scope>
    <source>
        <strain evidence="5 6">DSM 27622</strain>
    </source>
</reference>
<dbReference type="OrthoDB" id="957862at2"/>
<dbReference type="KEGG" id="cgn:OK18_18585"/>
<dbReference type="InterPro" id="IPR011628">
    <property type="entry name" value="Cleaved_adhesin"/>
</dbReference>
<gene>
    <name evidence="5" type="ORF">OK18_18585</name>
</gene>
<feature type="domain" description="Secretion system C-terminal sorting" evidence="4">
    <location>
        <begin position="202"/>
        <end position="267"/>
    </location>
</feature>
<sequence>MKKTLFFTALLGAGLHFNAQTVIFEETFDSVSAPNLPANWISEDRDGNDDYDWTTFPSNIPGFSGNVVAVASTSTTADHLLISPEINLVQGNAYSLEFMIAAVNFTLVNPPDNHYAVYALPSNMAFTGTETPVLEENISTGNMAVPRMVNLSAFAGQKVNIYFRQFNPTSDEGMLLGLDNIKVTEGAMLGTVETNSTSGVGIYPNPASEYVYLKSKSKITHAEIFDMTGRKMDAQYSGSRIDVRNLQPGTYLIKITSGNETYSQKLIKK</sequence>
<dbReference type="STRING" id="1324352.OK18_18585"/>
<evidence type="ECO:0008006" key="7">
    <source>
        <dbReference type="Google" id="ProtNLM"/>
    </source>
</evidence>
<feature type="domain" description="Cleaved adhesin" evidence="3">
    <location>
        <begin position="26"/>
        <end position="159"/>
    </location>
</feature>
<evidence type="ECO:0000259" key="4">
    <source>
        <dbReference type="Pfam" id="PF18962"/>
    </source>
</evidence>
<organism evidence="5 6">
    <name type="scientific">Chryseobacterium gallinarum</name>
    <dbReference type="NCBI Taxonomy" id="1324352"/>
    <lineage>
        <taxon>Bacteria</taxon>
        <taxon>Pseudomonadati</taxon>
        <taxon>Bacteroidota</taxon>
        <taxon>Flavobacteriia</taxon>
        <taxon>Flavobacteriales</taxon>
        <taxon>Weeksellaceae</taxon>
        <taxon>Chryseobacterium group</taxon>
        <taxon>Chryseobacterium</taxon>
    </lineage>
</organism>
<dbReference type="Pfam" id="PF07675">
    <property type="entry name" value="Cleaved_Adhesin"/>
    <property type="match status" value="1"/>
</dbReference>
<evidence type="ECO:0000313" key="5">
    <source>
        <dbReference type="EMBL" id="AKK74345.1"/>
    </source>
</evidence>
<evidence type="ECO:0000256" key="2">
    <source>
        <dbReference type="SAM" id="SignalP"/>
    </source>
</evidence>
<dbReference type="Pfam" id="PF18962">
    <property type="entry name" value="Por_Secre_tail"/>
    <property type="match status" value="1"/>
</dbReference>
<name>A0A0G3M6Z0_CHRGL</name>